<comment type="caution">
    <text evidence="2">The sequence shown here is derived from an EMBL/GenBank/DDBJ whole genome shotgun (WGS) entry which is preliminary data.</text>
</comment>
<evidence type="ECO:0000313" key="2">
    <source>
        <dbReference type="EMBL" id="KAH3796493.1"/>
    </source>
</evidence>
<feature type="compositionally biased region" description="Basic residues" evidence="1">
    <location>
        <begin position="56"/>
        <end position="66"/>
    </location>
</feature>
<keyword evidence="3" id="KW-1185">Reference proteome</keyword>
<evidence type="ECO:0000313" key="3">
    <source>
        <dbReference type="Proteomes" id="UP000828390"/>
    </source>
</evidence>
<feature type="region of interest" description="Disordered" evidence="1">
    <location>
        <begin position="25"/>
        <end position="66"/>
    </location>
</feature>
<dbReference type="Proteomes" id="UP000828390">
    <property type="component" value="Unassembled WGS sequence"/>
</dbReference>
<sequence>MTLSGGNIRNLKRRKHKGLQVVGAYGTSRRRHTRDVKRQGLEAADTYGTSSGGHIRNFKRRKNTPL</sequence>
<proteinExistence type="predicted"/>
<protein>
    <submittedName>
        <fullName evidence="2">Uncharacterized protein</fullName>
    </submittedName>
</protein>
<reference evidence="2" key="2">
    <citation type="submission" date="2020-11" db="EMBL/GenBank/DDBJ databases">
        <authorList>
            <person name="McCartney M.A."/>
            <person name="Auch B."/>
            <person name="Kono T."/>
            <person name="Mallez S."/>
            <person name="Becker A."/>
            <person name="Gohl D.M."/>
            <person name="Silverstein K.A.T."/>
            <person name="Koren S."/>
            <person name="Bechman K.B."/>
            <person name="Herman A."/>
            <person name="Abrahante J.E."/>
            <person name="Garbe J."/>
        </authorList>
    </citation>
    <scope>NUCLEOTIDE SEQUENCE</scope>
    <source>
        <strain evidence="2">Duluth1</strain>
        <tissue evidence="2">Whole animal</tissue>
    </source>
</reference>
<name>A0A9D4FCR5_DREPO</name>
<reference evidence="2" key="1">
    <citation type="journal article" date="2019" name="bioRxiv">
        <title>The Genome of the Zebra Mussel, Dreissena polymorpha: A Resource for Invasive Species Research.</title>
        <authorList>
            <person name="McCartney M.A."/>
            <person name="Auch B."/>
            <person name="Kono T."/>
            <person name="Mallez S."/>
            <person name="Zhang Y."/>
            <person name="Obille A."/>
            <person name="Becker A."/>
            <person name="Abrahante J.E."/>
            <person name="Garbe J."/>
            <person name="Badalamenti J.P."/>
            <person name="Herman A."/>
            <person name="Mangelson H."/>
            <person name="Liachko I."/>
            <person name="Sullivan S."/>
            <person name="Sone E.D."/>
            <person name="Koren S."/>
            <person name="Silverstein K.A.T."/>
            <person name="Beckman K.B."/>
            <person name="Gohl D.M."/>
        </authorList>
    </citation>
    <scope>NUCLEOTIDE SEQUENCE</scope>
    <source>
        <strain evidence="2">Duluth1</strain>
        <tissue evidence="2">Whole animal</tissue>
    </source>
</reference>
<accession>A0A9D4FCR5</accession>
<dbReference type="AlphaFoldDB" id="A0A9D4FCR5"/>
<evidence type="ECO:0000256" key="1">
    <source>
        <dbReference type="SAM" id="MobiDB-lite"/>
    </source>
</evidence>
<organism evidence="2 3">
    <name type="scientific">Dreissena polymorpha</name>
    <name type="common">Zebra mussel</name>
    <name type="synonym">Mytilus polymorpha</name>
    <dbReference type="NCBI Taxonomy" id="45954"/>
    <lineage>
        <taxon>Eukaryota</taxon>
        <taxon>Metazoa</taxon>
        <taxon>Spiralia</taxon>
        <taxon>Lophotrochozoa</taxon>
        <taxon>Mollusca</taxon>
        <taxon>Bivalvia</taxon>
        <taxon>Autobranchia</taxon>
        <taxon>Heteroconchia</taxon>
        <taxon>Euheterodonta</taxon>
        <taxon>Imparidentia</taxon>
        <taxon>Neoheterodontei</taxon>
        <taxon>Myida</taxon>
        <taxon>Dreissenoidea</taxon>
        <taxon>Dreissenidae</taxon>
        <taxon>Dreissena</taxon>
    </lineage>
</organism>
<gene>
    <name evidence="2" type="ORF">DPMN_150061</name>
</gene>
<dbReference type="EMBL" id="JAIWYP010000007">
    <property type="protein sequence ID" value="KAH3796493.1"/>
    <property type="molecule type" value="Genomic_DNA"/>
</dbReference>